<accession>A0A654DNW1</accession>
<reference evidence="1 2" key="1">
    <citation type="submission" date="2019-10" db="EMBL/GenBank/DDBJ databases">
        <authorList>
            <person name="Karimi E."/>
        </authorList>
    </citation>
    <scope>NUCLEOTIDE SEQUENCE [LARGE SCALE GENOMIC DNA]</scope>
    <source>
        <strain evidence="1">Sphingobacterium sp. 8BC</strain>
    </source>
</reference>
<dbReference type="EMBL" id="CABWMV010000028">
    <property type="protein sequence ID" value="VXD07587.1"/>
    <property type="molecule type" value="Genomic_DNA"/>
</dbReference>
<organism evidence="1 2">
    <name type="scientific">Sphingobacterium multivorum</name>
    <dbReference type="NCBI Taxonomy" id="28454"/>
    <lineage>
        <taxon>Bacteria</taxon>
        <taxon>Pseudomonadati</taxon>
        <taxon>Bacteroidota</taxon>
        <taxon>Sphingobacteriia</taxon>
        <taxon>Sphingobacteriales</taxon>
        <taxon>Sphingobacteriaceae</taxon>
        <taxon>Sphingobacterium</taxon>
    </lineage>
</organism>
<dbReference type="Proteomes" id="UP000432350">
    <property type="component" value="Unassembled WGS sequence"/>
</dbReference>
<evidence type="ECO:0000313" key="1">
    <source>
        <dbReference type="EMBL" id="VXD07587.1"/>
    </source>
</evidence>
<name>A0A654DNW1_SPHMU</name>
<proteinExistence type="predicted"/>
<protein>
    <submittedName>
        <fullName evidence="1">Uncharacterized protein</fullName>
    </submittedName>
</protein>
<sequence>MKKTDIEALFNMTRYFLYVQITVLGNMHKKTPKNGVFLFYNK</sequence>
<gene>
    <name evidence="1" type="ORF">SPHINGO8BC_90040</name>
</gene>
<dbReference type="AlphaFoldDB" id="A0A654DNW1"/>
<evidence type="ECO:0000313" key="2">
    <source>
        <dbReference type="Proteomes" id="UP000432350"/>
    </source>
</evidence>